<dbReference type="Pfam" id="PF15868">
    <property type="entry name" value="MBF2"/>
    <property type="match status" value="1"/>
</dbReference>
<gene>
    <name evidence="2" type="ORF">MELIAE_LOCUS11578</name>
</gene>
<reference evidence="2" key="1">
    <citation type="submission" date="2021-12" db="EMBL/GenBank/DDBJ databases">
        <authorList>
            <person name="King R."/>
        </authorList>
    </citation>
    <scope>NUCLEOTIDE SEQUENCE</scope>
</reference>
<dbReference type="InterPro" id="IPR031734">
    <property type="entry name" value="MBF2"/>
</dbReference>
<feature type="chain" id="PRO_5040478129" description="Salivary secreted peptide" evidence="1">
    <location>
        <begin position="19"/>
        <end position="121"/>
    </location>
</feature>
<sequence length="121" mass="13054">MSFKVLLVLSAFVAIISANVADNGAHSIKSCDTANANTLVYQTSVYEDPKFLTKIRRTVTWPALSINNAEITCIMAIDLDTHGNGGYASITSGGIHEKEVEIKIISQLGKGLNYMISIYTA</sequence>
<dbReference type="PANTHER" id="PTHR37685:SF1">
    <property type="entry name" value="GEO11136P1-RELATED"/>
    <property type="match status" value="1"/>
</dbReference>
<name>A0A9P0BG59_BRAAE</name>
<keyword evidence="1" id="KW-0732">Signal</keyword>
<feature type="signal peptide" evidence="1">
    <location>
        <begin position="1"/>
        <end position="18"/>
    </location>
</feature>
<evidence type="ECO:0000256" key="1">
    <source>
        <dbReference type="SAM" id="SignalP"/>
    </source>
</evidence>
<proteinExistence type="predicted"/>
<protein>
    <recommendedName>
        <fullName evidence="4">Salivary secreted peptide</fullName>
    </recommendedName>
</protein>
<keyword evidence="3" id="KW-1185">Reference proteome</keyword>
<dbReference type="AlphaFoldDB" id="A0A9P0BG59"/>
<dbReference type="OrthoDB" id="6763154at2759"/>
<evidence type="ECO:0000313" key="3">
    <source>
        <dbReference type="Proteomes" id="UP001154078"/>
    </source>
</evidence>
<accession>A0A9P0BG59</accession>
<dbReference type="EMBL" id="OV121139">
    <property type="protein sequence ID" value="CAH0562475.1"/>
    <property type="molecule type" value="Genomic_DNA"/>
</dbReference>
<organism evidence="2 3">
    <name type="scientific">Brassicogethes aeneus</name>
    <name type="common">Rape pollen beetle</name>
    <name type="synonym">Meligethes aeneus</name>
    <dbReference type="NCBI Taxonomy" id="1431903"/>
    <lineage>
        <taxon>Eukaryota</taxon>
        <taxon>Metazoa</taxon>
        <taxon>Ecdysozoa</taxon>
        <taxon>Arthropoda</taxon>
        <taxon>Hexapoda</taxon>
        <taxon>Insecta</taxon>
        <taxon>Pterygota</taxon>
        <taxon>Neoptera</taxon>
        <taxon>Endopterygota</taxon>
        <taxon>Coleoptera</taxon>
        <taxon>Polyphaga</taxon>
        <taxon>Cucujiformia</taxon>
        <taxon>Nitidulidae</taxon>
        <taxon>Meligethinae</taxon>
        <taxon>Brassicogethes</taxon>
    </lineage>
</organism>
<dbReference type="PANTHER" id="PTHR37685">
    <property type="entry name" value="GEO11136P1-RELATED"/>
    <property type="match status" value="1"/>
</dbReference>
<dbReference type="Proteomes" id="UP001154078">
    <property type="component" value="Chromosome 8"/>
</dbReference>
<evidence type="ECO:0008006" key="4">
    <source>
        <dbReference type="Google" id="ProtNLM"/>
    </source>
</evidence>
<evidence type="ECO:0000313" key="2">
    <source>
        <dbReference type="EMBL" id="CAH0562475.1"/>
    </source>
</evidence>